<evidence type="ECO:0000256" key="1">
    <source>
        <dbReference type="ARBA" id="ARBA00004651"/>
    </source>
</evidence>
<name>A0A1G9WYR2_9ACTO</name>
<keyword evidence="9" id="KW-0762">Sugar transport</keyword>
<dbReference type="GO" id="GO:0005886">
    <property type="term" value="C:plasma membrane"/>
    <property type="evidence" value="ECO:0007669"/>
    <property type="project" value="UniProtKB-SubCell"/>
</dbReference>
<dbReference type="CDD" id="cd06261">
    <property type="entry name" value="TM_PBP2"/>
    <property type="match status" value="1"/>
</dbReference>
<sequence>MPGRPDTQQSPIASLRLSSPRGRGLRIIASAIMGLIGICFLIPLAWIVLSAFDPAATVSISIPVTWTLANFTEIANVDETLRPLWNSLLISFGTAAITVVVATLAAYPLSRFQMRFNKGFMYTILFGTCLPITAMMVPVYALFISFQLLDSVIGTILFMAATSLPMAIWMMKNFMDSVPISLEEASWVDGASAMTALWRIVVPLMKPGIAVVFIFVFTGAWGNFFVPFVLLFSPEHQPAAVAIYNFFGTHGSIAYGKLAAFSIFYSTPVLLLYLIVQRRVGGGFAMAGAVKG</sequence>
<feature type="transmembrane region" description="Helical" evidence="7">
    <location>
        <begin position="152"/>
        <end position="171"/>
    </location>
</feature>
<feature type="transmembrane region" description="Helical" evidence="7">
    <location>
        <begin position="209"/>
        <end position="233"/>
    </location>
</feature>
<dbReference type="InterPro" id="IPR000515">
    <property type="entry name" value="MetI-like"/>
</dbReference>
<dbReference type="AlphaFoldDB" id="A0A1G9WYR2"/>
<accession>A0A1G9WYR2</accession>
<protein>
    <submittedName>
        <fullName evidence="9">Multiple sugar transport system permease protein</fullName>
    </submittedName>
</protein>
<evidence type="ECO:0000256" key="5">
    <source>
        <dbReference type="ARBA" id="ARBA00022989"/>
    </source>
</evidence>
<feature type="transmembrane region" description="Helical" evidence="7">
    <location>
        <begin position="88"/>
        <end position="107"/>
    </location>
</feature>
<dbReference type="Proteomes" id="UP000199671">
    <property type="component" value="Unassembled WGS sequence"/>
</dbReference>
<keyword evidence="3" id="KW-1003">Cell membrane</keyword>
<dbReference type="GO" id="GO:0055085">
    <property type="term" value="P:transmembrane transport"/>
    <property type="evidence" value="ECO:0007669"/>
    <property type="project" value="InterPro"/>
</dbReference>
<evidence type="ECO:0000259" key="8">
    <source>
        <dbReference type="PROSITE" id="PS50928"/>
    </source>
</evidence>
<evidence type="ECO:0000256" key="7">
    <source>
        <dbReference type="RuleBase" id="RU363032"/>
    </source>
</evidence>
<dbReference type="Pfam" id="PF00528">
    <property type="entry name" value="BPD_transp_1"/>
    <property type="match status" value="1"/>
</dbReference>
<evidence type="ECO:0000256" key="3">
    <source>
        <dbReference type="ARBA" id="ARBA00022475"/>
    </source>
</evidence>
<keyword evidence="4 7" id="KW-0812">Transmembrane</keyword>
<evidence type="ECO:0000313" key="10">
    <source>
        <dbReference type="Proteomes" id="UP000199671"/>
    </source>
</evidence>
<dbReference type="Gene3D" id="1.10.3720.10">
    <property type="entry name" value="MetI-like"/>
    <property type="match status" value="1"/>
</dbReference>
<keyword evidence="2 7" id="KW-0813">Transport</keyword>
<organism evidence="9 10">
    <name type="scientific">Actinomyces ruminicola</name>
    <dbReference type="NCBI Taxonomy" id="332524"/>
    <lineage>
        <taxon>Bacteria</taxon>
        <taxon>Bacillati</taxon>
        <taxon>Actinomycetota</taxon>
        <taxon>Actinomycetes</taxon>
        <taxon>Actinomycetales</taxon>
        <taxon>Actinomycetaceae</taxon>
        <taxon>Actinomyces</taxon>
    </lineage>
</organism>
<feature type="domain" description="ABC transmembrane type-1" evidence="8">
    <location>
        <begin position="84"/>
        <end position="276"/>
    </location>
</feature>
<feature type="transmembrane region" description="Helical" evidence="7">
    <location>
        <begin position="119"/>
        <end position="146"/>
    </location>
</feature>
<dbReference type="InterPro" id="IPR050901">
    <property type="entry name" value="BP-dep_ABC_trans_perm"/>
</dbReference>
<dbReference type="SUPFAM" id="SSF161098">
    <property type="entry name" value="MetI-like"/>
    <property type="match status" value="1"/>
</dbReference>
<dbReference type="RefSeq" id="WP_092610725.1">
    <property type="nucleotide sequence ID" value="NZ_FNHU01000008.1"/>
</dbReference>
<dbReference type="EMBL" id="FNHU01000008">
    <property type="protein sequence ID" value="SDM89589.1"/>
    <property type="molecule type" value="Genomic_DNA"/>
</dbReference>
<dbReference type="PROSITE" id="PS50928">
    <property type="entry name" value="ABC_TM1"/>
    <property type="match status" value="1"/>
</dbReference>
<evidence type="ECO:0000313" key="9">
    <source>
        <dbReference type="EMBL" id="SDM89589.1"/>
    </source>
</evidence>
<feature type="transmembrane region" description="Helical" evidence="7">
    <location>
        <begin position="25"/>
        <end position="49"/>
    </location>
</feature>
<reference evidence="9 10" key="1">
    <citation type="submission" date="2016-10" db="EMBL/GenBank/DDBJ databases">
        <authorList>
            <person name="de Groot N.N."/>
        </authorList>
    </citation>
    <scope>NUCLEOTIDE SEQUENCE [LARGE SCALE GENOMIC DNA]</scope>
    <source>
        <strain evidence="9 10">KPR-7B</strain>
    </source>
</reference>
<keyword evidence="5 7" id="KW-1133">Transmembrane helix</keyword>
<dbReference type="OrthoDB" id="3228189at2"/>
<dbReference type="PANTHER" id="PTHR32243:SF18">
    <property type="entry name" value="INNER MEMBRANE ABC TRANSPORTER PERMEASE PROTEIN YCJP"/>
    <property type="match status" value="1"/>
</dbReference>
<proteinExistence type="inferred from homology"/>
<comment type="subcellular location">
    <subcellularLocation>
        <location evidence="1 7">Cell membrane</location>
        <topology evidence="1 7">Multi-pass membrane protein</topology>
    </subcellularLocation>
</comment>
<dbReference type="PANTHER" id="PTHR32243">
    <property type="entry name" value="MALTOSE TRANSPORT SYSTEM PERMEASE-RELATED"/>
    <property type="match status" value="1"/>
</dbReference>
<gene>
    <name evidence="9" type="ORF">SAMN04487766_108102</name>
</gene>
<comment type="similarity">
    <text evidence="7">Belongs to the binding-protein-dependent transport system permease family.</text>
</comment>
<dbReference type="InterPro" id="IPR035906">
    <property type="entry name" value="MetI-like_sf"/>
</dbReference>
<evidence type="ECO:0000256" key="2">
    <source>
        <dbReference type="ARBA" id="ARBA00022448"/>
    </source>
</evidence>
<keyword evidence="6 7" id="KW-0472">Membrane</keyword>
<evidence type="ECO:0000256" key="6">
    <source>
        <dbReference type="ARBA" id="ARBA00023136"/>
    </source>
</evidence>
<feature type="transmembrane region" description="Helical" evidence="7">
    <location>
        <begin position="253"/>
        <end position="276"/>
    </location>
</feature>
<evidence type="ECO:0000256" key="4">
    <source>
        <dbReference type="ARBA" id="ARBA00022692"/>
    </source>
</evidence>